<dbReference type="Pfam" id="PF00300">
    <property type="entry name" value="His_Phos_1"/>
    <property type="match status" value="1"/>
</dbReference>
<dbReference type="Proteomes" id="UP000054166">
    <property type="component" value="Unassembled WGS sequence"/>
</dbReference>
<dbReference type="OrthoDB" id="496981at2759"/>
<protein>
    <recommendedName>
        <fullName evidence="3">Phosphoglycerate mutase</fullName>
    </recommendedName>
</protein>
<evidence type="ECO:0000313" key="1">
    <source>
        <dbReference type="EMBL" id="KIM83493.1"/>
    </source>
</evidence>
<dbReference type="SUPFAM" id="SSF53254">
    <property type="entry name" value="Phosphoglycerate mutase-like"/>
    <property type="match status" value="1"/>
</dbReference>
<dbReference type="CDD" id="cd07067">
    <property type="entry name" value="HP_PGM_like"/>
    <property type="match status" value="1"/>
</dbReference>
<dbReference type="InterPro" id="IPR050275">
    <property type="entry name" value="PGM_Phosphatase"/>
</dbReference>
<keyword evidence="2" id="KW-1185">Reference proteome</keyword>
<evidence type="ECO:0008006" key="3">
    <source>
        <dbReference type="Google" id="ProtNLM"/>
    </source>
</evidence>
<reference evidence="1 2" key="1">
    <citation type="submission" date="2014-04" db="EMBL/GenBank/DDBJ databases">
        <authorList>
            <consortium name="DOE Joint Genome Institute"/>
            <person name="Kuo A."/>
            <person name="Tarkka M."/>
            <person name="Buscot F."/>
            <person name="Kohler A."/>
            <person name="Nagy L.G."/>
            <person name="Floudas D."/>
            <person name="Copeland A."/>
            <person name="Barry K.W."/>
            <person name="Cichocki N."/>
            <person name="Veneault-Fourrey C."/>
            <person name="LaButti K."/>
            <person name="Lindquist E.A."/>
            <person name="Lipzen A."/>
            <person name="Lundell T."/>
            <person name="Morin E."/>
            <person name="Murat C."/>
            <person name="Sun H."/>
            <person name="Tunlid A."/>
            <person name="Henrissat B."/>
            <person name="Grigoriev I.V."/>
            <person name="Hibbett D.S."/>
            <person name="Martin F."/>
            <person name="Nordberg H.P."/>
            <person name="Cantor M.N."/>
            <person name="Hua S.X."/>
        </authorList>
    </citation>
    <scope>NUCLEOTIDE SEQUENCE [LARGE SCALE GENOMIC DNA]</scope>
    <source>
        <strain evidence="1 2">F 1598</strain>
    </source>
</reference>
<dbReference type="PANTHER" id="PTHR48100">
    <property type="entry name" value="BROAD-SPECIFICITY PHOSPHATASE YOR283W-RELATED"/>
    <property type="match status" value="1"/>
</dbReference>
<dbReference type="GO" id="GO:0016791">
    <property type="term" value="F:phosphatase activity"/>
    <property type="evidence" value="ECO:0007669"/>
    <property type="project" value="TreeGrafter"/>
</dbReference>
<dbReference type="InterPro" id="IPR029033">
    <property type="entry name" value="His_PPase_superfam"/>
</dbReference>
<dbReference type="AlphaFoldDB" id="A0A0C3BB15"/>
<dbReference type="InterPro" id="IPR013078">
    <property type="entry name" value="His_Pase_superF_clade-1"/>
</dbReference>
<dbReference type="InParanoid" id="A0A0C3BB15"/>
<organism evidence="1 2">
    <name type="scientific">Piloderma croceum (strain F 1598)</name>
    <dbReference type="NCBI Taxonomy" id="765440"/>
    <lineage>
        <taxon>Eukaryota</taxon>
        <taxon>Fungi</taxon>
        <taxon>Dikarya</taxon>
        <taxon>Basidiomycota</taxon>
        <taxon>Agaricomycotina</taxon>
        <taxon>Agaricomycetes</taxon>
        <taxon>Agaricomycetidae</taxon>
        <taxon>Atheliales</taxon>
        <taxon>Atheliaceae</taxon>
        <taxon>Piloderma</taxon>
    </lineage>
</organism>
<dbReference type="Gene3D" id="3.40.50.1240">
    <property type="entry name" value="Phosphoglycerate mutase-like"/>
    <property type="match status" value="1"/>
</dbReference>
<name>A0A0C3BB15_PILCF</name>
<dbReference type="GO" id="GO:0005737">
    <property type="term" value="C:cytoplasm"/>
    <property type="evidence" value="ECO:0007669"/>
    <property type="project" value="TreeGrafter"/>
</dbReference>
<dbReference type="EMBL" id="KN832990">
    <property type="protein sequence ID" value="KIM83493.1"/>
    <property type="molecule type" value="Genomic_DNA"/>
</dbReference>
<accession>A0A0C3BB15</accession>
<dbReference type="PANTHER" id="PTHR48100:SF1">
    <property type="entry name" value="HISTIDINE PHOSPHATASE FAMILY PROTEIN-RELATED"/>
    <property type="match status" value="1"/>
</dbReference>
<gene>
    <name evidence="1" type="ORF">PILCRDRAFT_6923</name>
</gene>
<dbReference type="HOGENOM" id="CLU_039184_0_0_1"/>
<reference evidence="2" key="2">
    <citation type="submission" date="2015-01" db="EMBL/GenBank/DDBJ databases">
        <title>Evolutionary Origins and Diversification of the Mycorrhizal Mutualists.</title>
        <authorList>
            <consortium name="DOE Joint Genome Institute"/>
            <consortium name="Mycorrhizal Genomics Consortium"/>
            <person name="Kohler A."/>
            <person name="Kuo A."/>
            <person name="Nagy L.G."/>
            <person name="Floudas D."/>
            <person name="Copeland A."/>
            <person name="Barry K.W."/>
            <person name="Cichocki N."/>
            <person name="Veneault-Fourrey C."/>
            <person name="LaButti K."/>
            <person name="Lindquist E.A."/>
            <person name="Lipzen A."/>
            <person name="Lundell T."/>
            <person name="Morin E."/>
            <person name="Murat C."/>
            <person name="Riley R."/>
            <person name="Ohm R."/>
            <person name="Sun H."/>
            <person name="Tunlid A."/>
            <person name="Henrissat B."/>
            <person name="Grigoriev I.V."/>
            <person name="Hibbett D.S."/>
            <person name="Martin F."/>
        </authorList>
    </citation>
    <scope>NUCLEOTIDE SEQUENCE [LARGE SCALE GENOMIC DNA]</scope>
    <source>
        <strain evidence="2">F 1598</strain>
    </source>
</reference>
<sequence>MGTREYQVYNPIDIPKSLETDYQQAVPGFFEHDDPQRPLDALPPRFGLLDESADRWATFTSKIVKLNQEAPNGTHFKVFFLGRHGQGHHNVAENKYGTKAWDDYWSKLNGDGELVWGPDPDLTDVGIRQAKEAHAAWEAERKLEVGIPLPEKLYCSPMTRAMHTHIITFDGIITVENQKTLILENCREEYGEHTCDKRRSRTVIHSEFPQLEIEDGFTEEDELWTPERESEEHIITRAKAILDRVFDADAGQFISITAHGGIINAILMAVGRRKYALPTGGVLPIVIKVTNRVV</sequence>
<evidence type="ECO:0000313" key="2">
    <source>
        <dbReference type="Proteomes" id="UP000054166"/>
    </source>
</evidence>
<dbReference type="SMART" id="SM00855">
    <property type="entry name" value="PGAM"/>
    <property type="match status" value="1"/>
</dbReference>
<proteinExistence type="predicted"/>